<accession>A0AB35U2I7</accession>
<evidence type="ECO:0000313" key="7">
    <source>
        <dbReference type="EMBL" id="MDX8419139.1"/>
    </source>
</evidence>
<evidence type="ECO:0000256" key="6">
    <source>
        <dbReference type="SAM" id="Phobius"/>
    </source>
</evidence>
<comment type="similarity">
    <text evidence="2">Belongs to the UPF0154 family.</text>
</comment>
<comment type="subcellular location">
    <subcellularLocation>
        <location evidence="1">Membrane</location>
        <topology evidence="1">Single-pass membrane protein</topology>
    </subcellularLocation>
</comment>
<dbReference type="InterPro" id="IPR005359">
    <property type="entry name" value="UPF0154"/>
</dbReference>
<comment type="caution">
    <text evidence="7">The sequence shown here is derived from an EMBL/GenBank/DDBJ whole genome shotgun (WGS) entry which is preliminary data.</text>
</comment>
<name>A0AB35U2I7_9FIRM</name>
<evidence type="ECO:0000313" key="8">
    <source>
        <dbReference type="Proteomes" id="UP001286174"/>
    </source>
</evidence>
<evidence type="ECO:0000256" key="4">
    <source>
        <dbReference type="ARBA" id="ARBA00022989"/>
    </source>
</evidence>
<reference evidence="7 8" key="1">
    <citation type="submission" date="2022-03" db="EMBL/GenBank/DDBJ databases">
        <title>Novel taxa within the pig intestine.</title>
        <authorList>
            <person name="Wylensek D."/>
            <person name="Bishof K."/>
            <person name="Afrizal A."/>
            <person name="Clavel T."/>
        </authorList>
    </citation>
    <scope>NUCLEOTIDE SEQUENCE [LARGE SCALE GENOMIC DNA]</scope>
    <source>
        <strain evidence="7 8">CLA-KB-P133</strain>
    </source>
</reference>
<protein>
    <submittedName>
        <fullName evidence="7">YneF family protein</fullName>
    </submittedName>
</protein>
<keyword evidence="4 6" id="KW-1133">Transmembrane helix</keyword>
<keyword evidence="8" id="KW-1185">Reference proteome</keyword>
<dbReference type="RefSeq" id="WP_108774477.1">
    <property type="nucleotide sequence ID" value="NZ_JALBUR010000005.1"/>
</dbReference>
<evidence type="ECO:0000256" key="1">
    <source>
        <dbReference type="ARBA" id="ARBA00004167"/>
    </source>
</evidence>
<gene>
    <name evidence="7" type="ORF">MOZ60_03415</name>
</gene>
<dbReference type="GO" id="GO:0016020">
    <property type="term" value="C:membrane"/>
    <property type="evidence" value="ECO:0007669"/>
    <property type="project" value="UniProtKB-SubCell"/>
</dbReference>
<feature type="transmembrane region" description="Helical" evidence="6">
    <location>
        <begin position="6"/>
        <end position="25"/>
    </location>
</feature>
<dbReference type="EMBL" id="JALBUR010000005">
    <property type="protein sequence ID" value="MDX8419139.1"/>
    <property type="molecule type" value="Genomic_DNA"/>
</dbReference>
<dbReference type="Proteomes" id="UP001286174">
    <property type="component" value="Unassembled WGS sequence"/>
</dbReference>
<proteinExistence type="inferred from homology"/>
<evidence type="ECO:0000256" key="5">
    <source>
        <dbReference type="ARBA" id="ARBA00023136"/>
    </source>
</evidence>
<dbReference type="AlphaFoldDB" id="A0AB35U2I7"/>
<evidence type="ECO:0000256" key="3">
    <source>
        <dbReference type="ARBA" id="ARBA00022692"/>
    </source>
</evidence>
<sequence length="82" mass="9234">MSVFWSSLLWFLAGGIVGAAISFYFTKRSFEKQLRDNPPINEKMIRAMYMQMGRKPTEAQINQVMRAMNAAAGPSGKSKSKK</sequence>
<keyword evidence="5 6" id="KW-0472">Membrane</keyword>
<keyword evidence="3 6" id="KW-0812">Transmembrane</keyword>
<dbReference type="Pfam" id="PF03672">
    <property type="entry name" value="UPF0154"/>
    <property type="match status" value="1"/>
</dbReference>
<evidence type="ECO:0000256" key="2">
    <source>
        <dbReference type="ARBA" id="ARBA00006694"/>
    </source>
</evidence>
<organism evidence="7 8">
    <name type="scientific">Grylomicrobium aquisgranensis</name>
    <dbReference type="NCBI Taxonomy" id="2926318"/>
    <lineage>
        <taxon>Bacteria</taxon>
        <taxon>Bacillati</taxon>
        <taxon>Bacillota</taxon>
        <taxon>Erysipelotrichia</taxon>
        <taxon>Erysipelotrichales</taxon>
        <taxon>Erysipelotrichaceae</taxon>
        <taxon>Grylomicrobium</taxon>
    </lineage>
</organism>